<keyword evidence="3" id="KW-0158">Chromosome</keyword>
<dbReference type="GO" id="GO:0000781">
    <property type="term" value="C:chromosome, telomeric region"/>
    <property type="evidence" value="ECO:0007669"/>
    <property type="project" value="UniProtKB-SubCell"/>
</dbReference>
<evidence type="ECO:0000313" key="9">
    <source>
        <dbReference type="Proteomes" id="UP000321408"/>
    </source>
</evidence>
<evidence type="ECO:0000256" key="5">
    <source>
        <dbReference type="ARBA" id="ARBA00023125"/>
    </source>
</evidence>
<dbReference type="InterPro" id="IPR012340">
    <property type="entry name" value="NA-bd_OB-fold"/>
</dbReference>
<evidence type="ECO:0000256" key="4">
    <source>
        <dbReference type="ARBA" id="ARBA00022895"/>
    </source>
</evidence>
<dbReference type="AlphaFoldDB" id="A0A5B9D7K0"/>
<evidence type="ECO:0000256" key="6">
    <source>
        <dbReference type="ARBA" id="ARBA00030039"/>
    </source>
</evidence>
<keyword evidence="9" id="KW-1185">Reference proteome</keyword>
<dbReference type="GeneID" id="41328658"/>
<dbReference type="Pfam" id="PF01336">
    <property type="entry name" value="tRNA_anti-codon"/>
    <property type="match status" value="1"/>
</dbReference>
<dbReference type="Gene3D" id="2.40.50.140">
    <property type="entry name" value="Nucleic acid-binding proteins"/>
    <property type="match status" value="1"/>
</dbReference>
<name>A0A5B9D7K0_9ARCH</name>
<dbReference type="PANTHER" id="PTHR13989">
    <property type="entry name" value="REPLICATION PROTEIN A-RELATED"/>
    <property type="match status" value="1"/>
</dbReference>
<comment type="subcellular location">
    <subcellularLocation>
        <location evidence="1">Chromosome</location>
        <location evidence="1">Telomere</location>
    </subcellularLocation>
</comment>
<evidence type="ECO:0000256" key="3">
    <source>
        <dbReference type="ARBA" id="ARBA00022454"/>
    </source>
</evidence>
<dbReference type="SUPFAM" id="SSF50249">
    <property type="entry name" value="Nucleic acid-binding proteins"/>
    <property type="match status" value="1"/>
</dbReference>
<dbReference type="InterPro" id="IPR040260">
    <property type="entry name" value="RFA2-like"/>
</dbReference>
<keyword evidence="5" id="KW-0238">DNA-binding</keyword>
<dbReference type="InterPro" id="IPR004365">
    <property type="entry name" value="NA-bd_OB_tRNA"/>
</dbReference>
<proteinExistence type="predicted"/>
<sequence>MNLNKVNSDAQRYKRNPAKRVLIGDLYEGQWLPDENLLASRYGKIKTVRICGTVTQKKEVTKENVEESFISNTSNDNTRIFFQIDDGTGRLNCTLWGVKFEDYSKITYGTLVDIVGNTRSYQDKINLNLKFIRKIENPNDELHHILEVLKRRKLEPTFEIEKITPINFNDFDFESKDEDKSEDFPEKIIEEIKINEKSGRKKKIEPSDEKSKPDSDLFKGLDQMDEIVIYIQENDKGDGVSIEEIGKIFSINMAEIKKIIDQLCQDVKIYKVHPGFYSSY</sequence>
<keyword evidence="4" id="KW-0779">Telomere</keyword>
<gene>
    <name evidence="8" type="ORF">DSAG12_00654</name>
</gene>
<accession>A0A5B9D7K0</accession>
<evidence type="ECO:0000256" key="2">
    <source>
        <dbReference type="ARBA" id="ARBA00017411"/>
    </source>
</evidence>
<evidence type="ECO:0000259" key="7">
    <source>
        <dbReference type="Pfam" id="PF01336"/>
    </source>
</evidence>
<organism evidence="8 9">
    <name type="scientific">Promethearchaeum syntrophicum</name>
    <dbReference type="NCBI Taxonomy" id="2594042"/>
    <lineage>
        <taxon>Archaea</taxon>
        <taxon>Promethearchaeati</taxon>
        <taxon>Promethearchaeota</taxon>
        <taxon>Promethearchaeia</taxon>
        <taxon>Promethearchaeales</taxon>
        <taxon>Promethearchaeaceae</taxon>
        <taxon>Promethearchaeum</taxon>
    </lineage>
</organism>
<dbReference type="EMBL" id="CP042905">
    <property type="protein sequence ID" value="QEE14837.1"/>
    <property type="molecule type" value="Genomic_DNA"/>
</dbReference>
<dbReference type="RefSeq" id="WP_147661777.1">
    <property type="nucleotide sequence ID" value="NZ_CP042905.2"/>
</dbReference>
<dbReference type="GO" id="GO:0003677">
    <property type="term" value="F:DNA binding"/>
    <property type="evidence" value="ECO:0007669"/>
    <property type="project" value="UniProtKB-KW"/>
</dbReference>
<dbReference type="PANTHER" id="PTHR13989:SF33">
    <property type="entry name" value="CST COMPLEX SUBUNIT STN1"/>
    <property type="match status" value="1"/>
</dbReference>
<dbReference type="Proteomes" id="UP000321408">
    <property type="component" value="Chromosome"/>
</dbReference>
<protein>
    <recommendedName>
        <fullName evidence="2">CST complex subunit STN1</fullName>
    </recommendedName>
    <alternativeName>
        <fullName evidence="6">Suppressor of cdc thirteen homolog</fullName>
    </alternativeName>
</protein>
<evidence type="ECO:0000313" key="8">
    <source>
        <dbReference type="EMBL" id="QEE14837.1"/>
    </source>
</evidence>
<evidence type="ECO:0000256" key="1">
    <source>
        <dbReference type="ARBA" id="ARBA00004574"/>
    </source>
</evidence>
<reference evidence="8 9" key="1">
    <citation type="journal article" date="2020" name="Nature">
        <title>Isolation of an archaeon at the prokaryote-eukaryote interface.</title>
        <authorList>
            <person name="Imachi H."/>
            <person name="Nobu M.K."/>
            <person name="Nakahara N."/>
            <person name="Morono Y."/>
            <person name="Ogawara M."/>
            <person name="Takaki Y."/>
            <person name="Takano Y."/>
            <person name="Uematsu K."/>
            <person name="Ikuta T."/>
            <person name="Ito M."/>
            <person name="Matsui Y."/>
            <person name="Miyazaki M."/>
            <person name="Murata K."/>
            <person name="Saito Y."/>
            <person name="Sakai S."/>
            <person name="Song C."/>
            <person name="Tasumi E."/>
            <person name="Yamanaka Y."/>
            <person name="Yamaguchi T."/>
            <person name="Kamagata Y."/>
            <person name="Tamaki H."/>
            <person name="Takai K."/>
        </authorList>
    </citation>
    <scope>NUCLEOTIDE SEQUENCE [LARGE SCALE GENOMIC DNA]</scope>
    <source>
        <strain evidence="8 9">MK-D1</strain>
    </source>
</reference>
<reference evidence="8 9" key="2">
    <citation type="journal article" date="2024" name="Int. J. Syst. Evol. Microbiol.">
        <title>Promethearchaeum syntrophicum gen. nov., sp. nov., an anaerobic, obligately syntrophic archaeon, the first isolate of the lineage 'Asgard' archaea, and proposal of the new archaeal phylum Promethearchaeota phyl. nov. and kingdom Promethearchaeati regn. nov.</title>
        <authorList>
            <person name="Imachi H."/>
            <person name="Nobu M.K."/>
            <person name="Kato S."/>
            <person name="Takaki Y."/>
            <person name="Miyazaki M."/>
            <person name="Miyata M."/>
            <person name="Ogawara M."/>
            <person name="Saito Y."/>
            <person name="Sakai S."/>
            <person name="Tahara Y.O."/>
            <person name="Takano Y."/>
            <person name="Tasumi E."/>
            <person name="Uematsu K."/>
            <person name="Yoshimura T."/>
            <person name="Itoh T."/>
            <person name="Ohkuma M."/>
            <person name="Takai K."/>
        </authorList>
    </citation>
    <scope>NUCLEOTIDE SEQUENCE [LARGE SCALE GENOMIC DNA]</scope>
    <source>
        <strain evidence="8 9">MK-D1</strain>
    </source>
</reference>
<feature type="domain" description="OB" evidence="7">
    <location>
        <begin position="48"/>
        <end position="134"/>
    </location>
</feature>
<dbReference type="KEGG" id="psyt:DSAG12_00654"/>